<dbReference type="FunFam" id="1.20.1260.10:FF:000022">
    <property type="entry name" value="Ferritin"/>
    <property type="match status" value="1"/>
</dbReference>
<dbReference type="PaxDb" id="10116-ENSRNOP00000057584"/>
<evidence type="ECO:0000256" key="1">
    <source>
        <dbReference type="ARBA" id="ARBA00007513"/>
    </source>
</evidence>
<evidence type="ECO:0000256" key="3">
    <source>
        <dbReference type="SAM" id="MobiDB-lite"/>
    </source>
</evidence>
<dbReference type="InterPro" id="IPR001519">
    <property type="entry name" value="Ferritin"/>
</dbReference>
<protein>
    <submittedName>
        <fullName evidence="5">Ferritin heavy chain-like</fullName>
    </submittedName>
</protein>
<dbReference type="Pfam" id="PF00210">
    <property type="entry name" value="Ferritin"/>
    <property type="match status" value="1"/>
</dbReference>
<name>D4AC58_RAT</name>
<keyword evidence="6" id="KW-1185">Reference proteome</keyword>
<dbReference type="RefSeq" id="XP_038944683.1">
    <property type="nucleotide sequence ID" value="XM_039088755.2"/>
</dbReference>
<dbReference type="InterPro" id="IPR012347">
    <property type="entry name" value="Ferritin-like"/>
</dbReference>
<proteinExistence type="inferred from homology"/>
<dbReference type="Proteomes" id="UP000002494">
    <property type="component" value="Chromosome 11"/>
</dbReference>
<keyword evidence="2" id="KW-0408">Iron</keyword>
<dbReference type="AGR" id="RGD:11424835"/>
<dbReference type="GO" id="GO:0008199">
    <property type="term" value="F:ferric iron binding"/>
    <property type="evidence" value="ECO:0000318"/>
    <property type="project" value="GO_Central"/>
</dbReference>
<reference evidence="5" key="2">
    <citation type="submission" date="2025-08" db="UniProtKB">
        <authorList>
            <consortium name="Ensembl"/>
        </authorList>
    </citation>
    <scope>IDENTIFICATION</scope>
    <source>
        <strain evidence="5">Brown Norway</strain>
    </source>
</reference>
<feature type="compositionally biased region" description="Basic and acidic residues" evidence="3">
    <location>
        <begin position="149"/>
        <end position="161"/>
    </location>
</feature>
<dbReference type="OrthoDB" id="186462at2759"/>
<dbReference type="PhylomeDB" id="D4AC58"/>
<feature type="region of interest" description="Disordered" evidence="3">
    <location>
        <begin position="149"/>
        <end position="182"/>
    </location>
</feature>
<dbReference type="OMA" id="RIQCAMA"/>
<feature type="binding site" evidence="2">
    <location>
        <position position="102"/>
    </location>
    <ligand>
        <name>Fe cation</name>
        <dbReference type="ChEBI" id="CHEBI:24875"/>
        <label>1</label>
    </ligand>
</feature>
<evidence type="ECO:0000313" key="7">
    <source>
        <dbReference type="RGD" id="11424835"/>
    </source>
</evidence>
<dbReference type="KEGG" id="rno:108352322"/>
<dbReference type="STRING" id="10116.ENSRNOP00000057584"/>
<organism evidence="5 6">
    <name type="scientific">Rattus norvegicus</name>
    <name type="common">Rat</name>
    <dbReference type="NCBI Taxonomy" id="10116"/>
    <lineage>
        <taxon>Eukaryota</taxon>
        <taxon>Metazoa</taxon>
        <taxon>Chordata</taxon>
        <taxon>Craniata</taxon>
        <taxon>Vertebrata</taxon>
        <taxon>Euteleostomi</taxon>
        <taxon>Mammalia</taxon>
        <taxon>Eutheria</taxon>
        <taxon>Euarchontoglires</taxon>
        <taxon>Glires</taxon>
        <taxon>Rodentia</taxon>
        <taxon>Myomorpha</taxon>
        <taxon>Muroidea</taxon>
        <taxon>Muridae</taxon>
        <taxon>Murinae</taxon>
        <taxon>Rattus</taxon>
    </lineage>
</organism>
<dbReference type="PANTHER" id="PTHR11431">
    <property type="entry name" value="FERRITIN"/>
    <property type="match status" value="1"/>
</dbReference>
<accession>D4AC58</accession>
<gene>
    <name evidence="5 7" type="primary">LOC108352322</name>
</gene>
<dbReference type="FunCoup" id="D4AC58">
    <property type="interactions" value="24"/>
</dbReference>
<dbReference type="GeneID" id="108352322"/>
<comment type="similarity">
    <text evidence="1">Belongs to the ferritin family.</text>
</comment>
<reference evidence="5" key="1">
    <citation type="submission" date="2024-01" db="EMBL/GenBank/DDBJ databases">
        <title>GRCr8: a new rat reference genome assembly contstructed from accurate long reads and long range scaffolding.</title>
        <authorList>
            <person name="Doris P.A."/>
            <person name="Kalbfleisch T."/>
            <person name="Li K."/>
            <person name="Howe K."/>
            <person name="Wood J."/>
        </authorList>
    </citation>
    <scope>NUCLEOTIDE SEQUENCE [LARGE SCALE GENOMIC DNA]</scope>
    <source>
        <strain evidence="5">Brown Norway</strain>
    </source>
</reference>
<dbReference type="HOGENOM" id="CLU_065681_3_0_1"/>
<evidence type="ECO:0000313" key="5">
    <source>
        <dbReference type="Ensembl" id="ENSRNOP00000057584.2"/>
    </source>
</evidence>
<dbReference type="GO" id="GO:0008198">
    <property type="term" value="F:ferrous iron binding"/>
    <property type="evidence" value="ECO:0000318"/>
    <property type="project" value="GO_Central"/>
</dbReference>
<evidence type="ECO:0000313" key="6">
    <source>
        <dbReference type="Proteomes" id="UP000002494"/>
    </source>
</evidence>
<evidence type="ECO:0000259" key="4">
    <source>
        <dbReference type="Pfam" id="PF00210"/>
    </source>
</evidence>
<sequence length="182" mass="20902">MGPKKGNPISEVILPLIHQVACIQMNLSDAYLYLTYLYSDDSTATGFGAYVQDKSLTSWFYAQSVLKYITGRGNKVCIPDIQRPEIDTQGRIQCAMAALNMEKELKVILHRLLDLALNIKDNQTLNHSKDWIFKQQRNEERLAREIDELKKKEQAQNRAVEDETYLQGSPRKMPRREPSASK</sequence>
<reference evidence="5" key="3">
    <citation type="submission" date="2025-09" db="UniProtKB">
        <authorList>
            <consortium name="Ensembl"/>
        </authorList>
    </citation>
    <scope>IDENTIFICATION</scope>
    <source>
        <strain evidence="5">Brown Norway</strain>
    </source>
</reference>
<dbReference type="SUPFAM" id="SSF47240">
    <property type="entry name" value="Ferritin-like"/>
    <property type="match status" value="1"/>
</dbReference>
<feature type="binding site" evidence="2">
    <location>
        <position position="135"/>
    </location>
    <ligand>
        <name>Fe cation</name>
        <dbReference type="ChEBI" id="CHEBI:24875"/>
        <label>1</label>
    </ligand>
</feature>
<dbReference type="Bgee" id="ENSRNOG00000039678">
    <property type="expression patterns" value="Expressed in kidney and 5 other cell types or tissues"/>
</dbReference>
<dbReference type="GO" id="GO:0005737">
    <property type="term" value="C:cytoplasm"/>
    <property type="evidence" value="ECO:0000318"/>
    <property type="project" value="GO_Central"/>
</dbReference>
<dbReference type="InterPro" id="IPR008331">
    <property type="entry name" value="Ferritin_DPS_dom"/>
</dbReference>
<dbReference type="CDD" id="cd01056">
    <property type="entry name" value="Euk_Ferritin"/>
    <property type="match status" value="1"/>
</dbReference>
<feature type="domain" description="Ferritin/DPS" evidence="4">
    <location>
        <begin position="19"/>
        <end position="150"/>
    </location>
</feature>
<dbReference type="eggNOG" id="KOG2332">
    <property type="taxonomic scope" value="Eukaryota"/>
</dbReference>
<dbReference type="InterPro" id="IPR009078">
    <property type="entry name" value="Ferritin-like_SF"/>
</dbReference>
<dbReference type="GO" id="GO:0006826">
    <property type="term" value="P:iron ion transport"/>
    <property type="evidence" value="ECO:0007669"/>
    <property type="project" value="InterPro"/>
</dbReference>
<dbReference type="RGD" id="11424835">
    <property type="gene designation" value="LOC108352322"/>
</dbReference>
<dbReference type="VEuPathDB" id="HostDB:ENSRNOG00000039678"/>
<dbReference type="InParanoid" id="D4AC58"/>
<dbReference type="GeneTree" id="ENSGT00850000132566"/>
<dbReference type="Ensembl" id="ENSRNOT00000060861.3">
    <property type="protein sequence ID" value="ENSRNOP00000057584.2"/>
    <property type="gene ID" value="ENSRNOG00000039678.3"/>
</dbReference>
<dbReference type="Gene3D" id="1.20.1260.10">
    <property type="match status" value="1"/>
</dbReference>
<keyword evidence="2" id="KW-0479">Metal-binding</keyword>
<dbReference type="AlphaFoldDB" id="D4AC58"/>
<dbReference type="PANTHER" id="PTHR11431:SF78">
    <property type="entry name" value="FERRITIN"/>
    <property type="match status" value="1"/>
</dbReference>
<dbReference type="GO" id="GO:0006879">
    <property type="term" value="P:intracellular iron ion homeostasis"/>
    <property type="evidence" value="ECO:0007669"/>
    <property type="project" value="InterPro"/>
</dbReference>
<evidence type="ECO:0000256" key="2">
    <source>
        <dbReference type="PIRSR" id="PIRSR601519-1"/>
    </source>
</evidence>